<feature type="domain" description="ThuA-like" evidence="1">
    <location>
        <begin position="4"/>
        <end position="163"/>
    </location>
</feature>
<dbReference type="SUPFAM" id="SSF52317">
    <property type="entry name" value="Class I glutamine amidotransferase-like"/>
    <property type="match status" value="1"/>
</dbReference>
<evidence type="ECO:0000313" key="2">
    <source>
        <dbReference type="EMBL" id="GGN95567.1"/>
    </source>
</evidence>
<reference evidence="2" key="2">
    <citation type="submission" date="2020-09" db="EMBL/GenBank/DDBJ databases">
        <authorList>
            <person name="Sun Q."/>
            <person name="Ohkuma M."/>
        </authorList>
    </citation>
    <scope>NUCLEOTIDE SEQUENCE</scope>
    <source>
        <strain evidence="2">JCM 17820</strain>
    </source>
</reference>
<dbReference type="EMBL" id="BMOU01000003">
    <property type="protein sequence ID" value="GGN95567.1"/>
    <property type="molecule type" value="Genomic_DNA"/>
</dbReference>
<evidence type="ECO:0000259" key="1">
    <source>
        <dbReference type="Pfam" id="PF06283"/>
    </source>
</evidence>
<dbReference type="Pfam" id="PF06283">
    <property type="entry name" value="ThuA"/>
    <property type="match status" value="1"/>
</dbReference>
<accession>A0A830GMR9</accession>
<dbReference type="InterPro" id="IPR029062">
    <property type="entry name" value="Class_I_gatase-like"/>
</dbReference>
<proteinExistence type="predicted"/>
<evidence type="ECO:0000313" key="3">
    <source>
        <dbReference type="Proteomes" id="UP000605784"/>
    </source>
</evidence>
<sequence length="169" mass="19202">MATIDRTDVLIWWEHVAHDEITDETVHRIEERVRDGMGIILLHSAKDSPVFSSLLGTTGESKWDNNGSREYLWAVDPSHPIARGLDECIEIPDAATYGEPFDIPEPDSLVFTSWFEGGDVFRSGVCFRHGAGKIFYFRPGDEEYPIYHHDEVRQILRNAVDWASPVESA</sequence>
<dbReference type="AlphaFoldDB" id="A0A830GMR9"/>
<organism evidence="2 3">
    <name type="scientific">Haloarcula pellucida</name>
    <dbReference type="NCBI Taxonomy" id="1427151"/>
    <lineage>
        <taxon>Archaea</taxon>
        <taxon>Methanobacteriati</taxon>
        <taxon>Methanobacteriota</taxon>
        <taxon>Stenosarchaea group</taxon>
        <taxon>Halobacteria</taxon>
        <taxon>Halobacteriales</taxon>
        <taxon>Haloarculaceae</taxon>
        <taxon>Haloarcula</taxon>
    </lineage>
</organism>
<dbReference type="Proteomes" id="UP000605784">
    <property type="component" value="Unassembled WGS sequence"/>
</dbReference>
<name>A0A830GMR9_9EURY</name>
<reference evidence="2" key="1">
    <citation type="journal article" date="2014" name="Int. J. Syst. Evol. Microbiol.">
        <title>Complete genome sequence of Corynebacterium casei LMG S-19264T (=DSM 44701T), isolated from a smear-ripened cheese.</title>
        <authorList>
            <consortium name="US DOE Joint Genome Institute (JGI-PGF)"/>
            <person name="Walter F."/>
            <person name="Albersmeier A."/>
            <person name="Kalinowski J."/>
            <person name="Ruckert C."/>
        </authorList>
    </citation>
    <scope>NUCLEOTIDE SEQUENCE</scope>
    <source>
        <strain evidence="2">JCM 17820</strain>
    </source>
</reference>
<gene>
    <name evidence="2" type="ORF">GCM10009030_23000</name>
</gene>
<dbReference type="Gene3D" id="3.40.50.880">
    <property type="match status" value="1"/>
</dbReference>
<protein>
    <recommendedName>
        <fullName evidence="1">ThuA-like domain-containing protein</fullName>
    </recommendedName>
</protein>
<dbReference type="InterPro" id="IPR029010">
    <property type="entry name" value="ThuA-like"/>
</dbReference>
<comment type="caution">
    <text evidence="2">The sequence shown here is derived from an EMBL/GenBank/DDBJ whole genome shotgun (WGS) entry which is preliminary data.</text>
</comment>
<keyword evidence="3" id="KW-1185">Reference proteome</keyword>